<evidence type="ECO:0008006" key="5">
    <source>
        <dbReference type="Google" id="ProtNLM"/>
    </source>
</evidence>
<gene>
    <name evidence="3" type="ORF">LPH55_03690</name>
</gene>
<keyword evidence="2" id="KW-0812">Transmembrane</keyword>
<feature type="region of interest" description="Disordered" evidence="1">
    <location>
        <begin position="146"/>
        <end position="170"/>
    </location>
</feature>
<accession>A0ABS8TUA8</accession>
<keyword evidence="4" id="KW-1185">Reference proteome</keyword>
<feature type="compositionally biased region" description="Low complexity" evidence="1">
    <location>
        <begin position="154"/>
        <end position="170"/>
    </location>
</feature>
<dbReference type="Proteomes" id="UP001430701">
    <property type="component" value="Unassembled WGS sequence"/>
</dbReference>
<name>A0ABS8TUA8_9GAMM</name>
<keyword evidence="2" id="KW-0472">Membrane</keyword>
<dbReference type="EMBL" id="JAJPPU010000001">
    <property type="protein sequence ID" value="MCD8472596.1"/>
    <property type="molecule type" value="Genomic_DNA"/>
</dbReference>
<evidence type="ECO:0000313" key="4">
    <source>
        <dbReference type="Proteomes" id="UP001430701"/>
    </source>
</evidence>
<evidence type="ECO:0000313" key="3">
    <source>
        <dbReference type="EMBL" id="MCD8472596.1"/>
    </source>
</evidence>
<dbReference type="GeneID" id="68901624"/>
<comment type="caution">
    <text evidence="3">The sequence shown here is derived from an EMBL/GenBank/DDBJ whole genome shotgun (WGS) entry which is preliminary data.</text>
</comment>
<evidence type="ECO:0000256" key="2">
    <source>
        <dbReference type="SAM" id="Phobius"/>
    </source>
</evidence>
<protein>
    <recommendedName>
        <fullName evidence="5">Lipoprotein</fullName>
    </recommendedName>
</protein>
<organism evidence="3 4">
    <name type="scientific">Xylella taiwanensis</name>
    <dbReference type="NCBI Taxonomy" id="1444770"/>
    <lineage>
        <taxon>Bacteria</taxon>
        <taxon>Pseudomonadati</taxon>
        <taxon>Pseudomonadota</taxon>
        <taxon>Gammaproteobacteria</taxon>
        <taxon>Lysobacterales</taxon>
        <taxon>Lysobacteraceae</taxon>
        <taxon>Xylella</taxon>
    </lineage>
</organism>
<evidence type="ECO:0000256" key="1">
    <source>
        <dbReference type="SAM" id="MobiDB-lite"/>
    </source>
</evidence>
<reference evidence="3" key="1">
    <citation type="submission" date="2021-11" db="EMBL/GenBank/DDBJ databases">
        <title>Genome sequence of Xylella taiwanensis PLS432.</title>
        <authorList>
            <person name="Weng L.-W."/>
            <person name="Su C.-C."/>
            <person name="Tsai C.-W."/>
            <person name="Kuo C.-H."/>
        </authorList>
    </citation>
    <scope>NUCLEOTIDE SEQUENCE</scope>
    <source>
        <strain evidence="3">PLS432</strain>
    </source>
</reference>
<dbReference type="RefSeq" id="WP_230428245.1">
    <property type="nucleotide sequence ID" value="NZ_CP053627.1"/>
</dbReference>
<feature type="transmembrane region" description="Helical" evidence="2">
    <location>
        <begin position="47"/>
        <end position="65"/>
    </location>
</feature>
<sequence length="170" mass="18835">MTALRYLQRSITTLPNDTEYLRNKTHKKHGTTPKKANQSKEYTMKNAYIIPLLAAGTLTILTGCATKRYGRLQPLTSYETSHYNCNQIALELAKIDAFEQQVAQQAKFSGMSVASFLGDFGIGNVLERNEAIKTAKERRTQLMMAHSTKGCDNQPQPKQPKATPAPSQGG</sequence>
<proteinExistence type="predicted"/>
<keyword evidence="2" id="KW-1133">Transmembrane helix</keyword>